<protein>
    <submittedName>
        <fullName evidence="2">Uncharacterized protein</fullName>
    </submittedName>
</protein>
<gene>
    <name evidence="2" type="ORF">CGK74_01710</name>
</gene>
<dbReference type="AlphaFoldDB" id="A0A235F101"/>
<evidence type="ECO:0000313" key="2">
    <source>
        <dbReference type="EMBL" id="OYD54952.1"/>
    </source>
</evidence>
<dbReference type="EMBL" id="NOIH01000003">
    <property type="protein sequence ID" value="OYD54952.1"/>
    <property type="molecule type" value="Genomic_DNA"/>
</dbReference>
<accession>A0A235F101</accession>
<name>A0A235F101_9RHOO</name>
<feature type="region of interest" description="Disordered" evidence="1">
    <location>
        <begin position="1"/>
        <end position="25"/>
    </location>
</feature>
<evidence type="ECO:0000313" key="3">
    <source>
        <dbReference type="Proteomes" id="UP000215181"/>
    </source>
</evidence>
<feature type="compositionally biased region" description="Acidic residues" evidence="1">
    <location>
        <begin position="1"/>
        <end position="16"/>
    </location>
</feature>
<keyword evidence="3" id="KW-1185">Reference proteome</keyword>
<comment type="caution">
    <text evidence="2">The sequence shown here is derived from an EMBL/GenBank/DDBJ whole genome shotgun (WGS) entry which is preliminary data.</text>
</comment>
<evidence type="ECO:0000256" key="1">
    <source>
        <dbReference type="SAM" id="MobiDB-lite"/>
    </source>
</evidence>
<reference evidence="2 3" key="1">
    <citation type="submission" date="2017-07" db="EMBL/GenBank/DDBJ databases">
        <title>Thauera sp. KNDSS-Mac4 genome sequence and assembly.</title>
        <authorList>
            <person name="Mayilraj S."/>
        </authorList>
    </citation>
    <scope>NUCLEOTIDE SEQUENCE [LARGE SCALE GENOMIC DNA]</scope>
    <source>
        <strain evidence="2 3">KNDSS-Mac4</strain>
    </source>
</reference>
<proteinExistence type="predicted"/>
<dbReference type="Proteomes" id="UP000215181">
    <property type="component" value="Unassembled WGS sequence"/>
</dbReference>
<organism evidence="2 3">
    <name type="scientific">Thauera propionica</name>
    <dbReference type="NCBI Taxonomy" id="2019431"/>
    <lineage>
        <taxon>Bacteria</taxon>
        <taxon>Pseudomonadati</taxon>
        <taxon>Pseudomonadota</taxon>
        <taxon>Betaproteobacteria</taxon>
        <taxon>Rhodocyclales</taxon>
        <taxon>Zoogloeaceae</taxon>
        <taxon>Thauera</taxon>
    </lineage>
</organism>
<sequence length="62" mass="6963">MHADEEQADAADEGGDELISGGDGRFQGVLPRDWGWLKRNTASRFVEVCKIVQDKALTWWSL</sequence>